<keyword evidence="8" id="KW-0460">Magnesium</keyword>
<dbReference type="KEGG" id="tva:4767010"/>
<dbReference type="PROSITE" id="PS51147">
    <property type="entry name" value="PFTA"/>
    <property type="match status" value="4"/>
</dbReference>
<comment type="cofactor">
    <cofactor evidence="1">
        <name>Mg(2+)</name>
        <dbReference type="ChEBI" id="CHEBI:18420"/>
    </cofactor>
</comment>
<name>A2EDY3_TRIV3</name>
<organism evidence="14 15">
    <name type="scientific">Trichomonas vaginalis (strain ATCC PRA-98 / G3)</name>
    <dbReference type="NCBI Taxonomy" id="412133"/>
    <lineage>
        <taxon>Eukaryota</taxon>
        <taxon>Metamonada</taxon>
        <taxon>Parabasalia</taxon>
        <taxon>Trichomonadida</taxon>
        <taxon>Trichomonadidae</taxon>
        <taxon>Trichomonas</taxon>
    </lineage>
</organism>
<evidence type="ECO:0000256" key="4">
    <source>
        <dbReference type="ARBA" id="ARBA00012702"/>
    </source>
</evidence>
<dbReference type="SUPFAM" id="SSF48439">
    <property type="entry name" value="Protein prenylyltransferase"/>
    <property type="match status" value="1"/>
</dbReference>
<evidence type="ECO:0000256" key="13">
    <source>
        <dbReference type="ARBA" id="ARBA00043219"/>
    </source>
</evidence>
<accession>A2EDY3</accession>
<dbReference type="SMR" id="A2EDY3"/>
<dbReference type="GO" id="GO:0007323">
    <property type="term" value="P:peptide pheromone maturation"/>
    <property type="evidence" value="ECO:0000318"/>
    <property type="project" value="GO_Central"/>
</dbReference>
<sequence length="292" mass="35154">MNDLEFEEFQNTWSDTTPVEAKQDPDGIFGMQYSEQYKYIMGIFRAALNKMELSQRALKLTEIIATKNPSNIAVWWYRQEILKAIGYSWEEEMDFLDQLTVEQVKPYQLWNHRKFLDDRCETVPDEKKRLFKLIACDNKNFHAYSFFIWFIERWGVYDYFLDYTKDLLHVDKYNNSALSFRFWIVQHKNLNTEEELKYVLELMARDYQNESAANYIRGLMKLNPSLVPTIKETFDKIVVDHHFKEIYSLLYTIACIQNDKETQDKYCDLLIELDTYKAQYWTLVKNHAVKNM</sequence>
<dbReference type="Proteomes" id="UP000001542">
    <property type="component" value="Unassembled WGS sequence"/>
</dbReference>
<dbReference type="Pfam" id="PF01239">
    <property type="entry name" value="PPTA"/>
    <property type="match status" value="2"/>
</dbReference>
<dbReference type="GO" id="GO:0004662">
    <property type="term" value="F:CAAX-protein geranylgeranyltransferase activity"/>
    <property type="evidence" value="ECO:0007669"/>
    <property type="project" value="UniProtKB-EC"/>
</dbReference>
<dbReference type="EC" id="2.5.1.58" evidence="4"/>
<evidence type="ECO:0000313" key="15">
    <source>
        <dbReference type="Proteomes" id="UP000001542"/>
    </source>
</evidence>
<evidence type="ECO:0000256" key="11">
    <source>
        <dbReference type="ARBA" id="ARBA00042436"/>
    </source>
</evidence>
<dbReference type="VEuPathDB" id="TrichDB:TVAG_230550"/>
<gene>
    <name evidence="14" type="ORF">TVAG_230550</name>
</gene>
<evidence type="ECO:0000256" key="12">
    <source>
        <dbReference type="ARBA" id="ARBA00043086"/>
    </source>
</evidence>
<dbReference type="GO" id="GO:0005965">
    <property type="term" value="C:protein farnesyltransferase complex"/>
    <property type="evidence" value="ECO:0000318"/>
    <property type="project" value="GO_Central"/>
</dbReference>
<dbReference type="GO" id="GO:0005737">
    <property type="term" value="C:cytoplasm"/>
    <property type="evidence" value="ECO:0000318"/>
    <property type="project" value="GO_Central"/>
</dbReference>
<evidence type="ECO:0000256" key="1">
    <source>
        <dbReference type="ARBA" id="ARBA00001946"/>
    </source>
</evidence>
<dbReference type="OrthoDB" id="272289at2759"/>
<reference evidence="14" key="1">
    <citation type="submission" date="2006-10" db="EMBL/GenBank/DDBJ databases">
        <authorList>
            <person name="Amadeo P."/>
            <person name="Zhao Q."/>
            <person name="Wortman J."/>
            <person name="Fraser-Liggett C."/>
            <person name="Carlton J."/>
        </authorList>
    </citation>
    <scope>NUCLEOTIDE SEQUENCE</scope>
    <source>
        <strain evidence="14">G3</strain>
    </source>
</reference>
<dbReference type="EMBL" id="DS113364">
    <property type="protein sequence ID" value="EAY09095.1"/>
    <property type="molecule type" value="Genomic_DNA"/>
</dbReference>
<reference evidence="14" key="2">
    <citation type="journal article" date="2007" name="Science">
        <title>Draft genome sequence of the sexually transmitted pathogen Trichomonas vaginalis.</title>
        <authorList>
            <person name="Carlton J.M."/>
            <person name="Hirt R.P."/>
            <person name="Silva J.C."/>
            <person name="Delcher A.L."/>
            <person name="Schatz M."/>
            <person name="Zhao Q."/>
            <person name="Wortman J.R."/>
            <person name="Bidwell S.L."/>
            <person name="Alsmark U.C.M."/>
            <person name="Besteiro S."/>
            <person name="Sicheritz-Ponten T."/>
            <person name="Noel C.J."/>
            <person name="Dacks J.B."/>
            <person name="Foster P.G."/>
            <person name="Simillion C."/>
            <person name="Van de Peer Y."/>
            <person name="Miranda-Saavedra D."/>
            <person name="Barton G.J."/>
            <person name="Westrop G.D."/>
            <person name="Mueller S."/>
            <person name="Dessi D."/>
            <person name="Fiori P.L."/>
            <person name="Ren Q."/>
            <person name="Paulsen I."/>
            <person name="Zhang H."/>
            <person name="Bastida-Corcuera F.D."/>
            <person name="Simoes-Barbosa A."/>
            <person name="Brown M.T."/>
            <person name="Hayes R.D."/>
            <person name="Mukherjee M."/>
            <person name="Okumura C.Y."/>
            <person name="Schneider R."/>
            <person name="Smith A.J."/>
            <person name="Vanacova S."/>
            <person name="Villalvazo M."/>
            <person name="Haas B.J."/>
            <person name="Pertea M."/>
            <person name="Feldblyum T.V."/>
            <person name="Utterback T.R."/>
            <person name="Shu C.L."/>
            <person name="Osoegawa K."/>
            <person name="de Jong P.J."/>
            <person name="Hrdy I."/>
            <person name="Horvathova L."/>
            <person name="Zubacova Z."/>
            <person name="Dolezal P."/>
            <person name="Malik S.B."/>
            <person name="Logsdon J.M. Jr."/>
            <person name="Henze K."/>
            <person name="Gupta A."/>
            <person name="Wang C.C."/>
            <person name="Dunne R.L."/>
            <person name="Upcroft J.A."/>
            <person name="Upcroft P."/>
            <person name="White O."/>
            <person name="Salzberg S.L."/>
            <person name="Tang P."/>
            <person name="Chiu C.-H."/>
            <person name="Lee Y.-S."/>
            <person name="Embley T.M."/>
            <person name="Coombs G.H."/>
            <person name="Mottram J.C."/>
            <person name="Tachezy J."/>
            <person name="Fraser-Liggett C.M."/>
            <person name="Johnson P.J."/>
        </authorList>
    </citation>
    <scope>NUCLEOTIDE SEQUENCE [LARGE SCALE GENOMIC DNA]</scope>
    <source>
        <strain evidence="14">G3</strain>
    </source>
</reference>
<evidence type="ECO:0000256" key="6">
    <source>
        <dbReference type="ARBA" id="ARBA00022679"/>
    </source>
</evidence>
<keyword evidence="15" id="KW-1185">Reference proteome</keyword>
<evidence type="ECO:0000256" key="9">
    <source>
        <dbReference type="ARBA" id="ARBA00040965"/>
    </source>
</evidence>
<keyword evidence="5" id="KW-0637">Prenyltransferase</keyword>
<dbReference type="eggNOG" id="KOG0530">
    <property type="taxonomic scope" value="Eukaryota"/>
</dbReference>
<dbReference type="EC" id="2.5.1.59" evidence="3"/>
<dbReference type="InParanoid" id="A2EDY3"/>
<evidence type="ECO:0000256" key="7">
    <source>
        <dbReference type="ARBA" id="ARBA00022737"/>
    </source>
</evidence>
<comment type="similarity">
    <text evidence="2">Belongs to the protein prenyltransferase subunit alpha family.</text>
</comment>
<dbReference type="AlphaFoldDB" id="A2EDY3"/>
<evidence type="ECO:0000256" key="8">
    <source>
        <dbReference type="ARBA" id="ARBA00022842"/>
    </source>
</evidence>
<dbReference type="GO" id="GO:0005953">
    <property type="term" value="C:CAAX-protein geranylgeranyltransferase complex"/>
    <property type="evidence" value="ECO:0000318"/>
    <property type="project" value="GO_Central"/>
</dbReference>
<dbReference type="GO" id="GO:0004660">
    <property type="term" value="F:protein farnesyltransferase activity"/>
    <property type="evidence" value="ECO:0007669"/>
    <property type="project" value="UniProtKB-EC"/>
</dbReference>
<dbReference type="PANTHER" id="PTHR11129">
    <property type="entry name" value="PROTEIN FARNESYLTRANSFERASE ALPHA SUBUNIT/RAB GERANYLGERANYL TRANSFERASE ALPHA SUBUNIT"/>
    <property type="match status" value="1"/>
</dbReference>
<proteinExistence type="inferred from homology"/>
<evidence type="ECO:0000256" key="3">
    <source>
        <dbReference type="ARBA" id="ARBA00012700"/>
    </source>
</evidence>
<dbReference type="FunFam" id="1.25.40.120:FF:000025">
    <property type="entry name" value="Prenyltransferase alpha subunit, putative"/>
    <property type="match status" value="1"/>
</dbReference>
<evidence type="ECO:0000256" key="5">
    <source>
        <dbReference type="ARBA" id="ARBA00022602"/>
    </source>
</evidence>
<protein>
    <recommendedName>
        <fullName evidence="9">Protein farnesyltransferase/geranylgeranyltransferase type-1 subunit alpha</fullName>
        <ecNumber evidence="4">2.5.1.58</ecNumber>
        <ecNumber evidence="3">2.5.1.59</ecNumber>
    </recommendedName>
    <alternativeName>
        <fullName evidence="12">CAAX farnesyltransferase subunit alpha</fullName>
    </alternativeName>
    <alternativeName>
        <fullName evidence="11">FTase-alpha</fullName>
    </alternativeName>
    <alternativeName>
        <fullName evidence="10">Ras proteins prenyltransferase subunit alpha</fullName>
    </alternativeName>
    <alternativeName>
        <fullName evidence="13">Type I protein geranyl-geranyltransferase subunit alpha</fullName>
    </alternativeName>
</protein>
<keyword evidence="6" id="KW-0808">Transferase</keyword>
<dbReference type="VEuPathDB" id="TrichDB:TVAGG3_0890260"/>
<dbReference type="RefSeq" id="XP_001321318.1">
    <property type="nucleotide sequence ID" value="XM_001321283.1"/>
</dbReference>
<evidence type="ECO:0000256" key="10">
    <source>
        <dbReference type="ARBA" id="ARBA00041392"/>
    </source>
</evidence>
<keyword evidence="7" id="KW-0677">Repeat</keyword>
<evidence type="ECO:0000313" key="14">
    <source>
        <dbReference type="EMBL" id="EAY09095.1"/>
    </source>
</evidence>
<dbReference type="Gene3D" id="1.25.40.120">
    <property type="entry name" value="Protein prenylyltransferase"/>
    <property type="match status" value="1"/>
</dbReference>
<dbReference type="InterPro" id="IPR002088">
    <property type="entry name" value="Prenyl_trans_a"/>
</dbReference>
<evidence type="ECO:0000256" key="2">
    <source>
        <dbReference type="ARBA" id="ARBA00006734"/>
    </source>
</evidence>
<dbReference type="PANTHER" id="PTHR11129:SF1">
    <property type="entry name" value="PROTEIN FARNESYLTRANSFERASE_GERANYLGERANYLTRANSFERASE TYPE-1 SUBUNIT ALPHA"/>
    <property type="match status" value="1"/>
</dbReference>
<dbReference type="STRING" id="5722.A2EDY3"/>